<reference evidence="1 2" key="1">
    <citation type="submission" date="2021-06" db="EMBL/GenBank/DDBJ databases">
        <title>Caerostris extrusa draft genome.</title>
        <authorList>
            <person name="Kono N."/>
            <person name="Arakawa K."/>
        </authorList>
    </citation>
    <scope>NUCLEOTIDE SEQUENCE [LARGE SCALE GENOMIC DNA]</scope>
</reference>
<dbReference type="Proteomes" id="UP001054945">
    <property type="component" value="Unassembled WGS sequence"/>
</dbReference>
<comment type="caution">
    <text evidence="1">The sequence shown here is derived from an EMBL/GenBank/DDBJ whole genome shotgun (WGS) entry which is preliminary data.</text>
</comment>
<accession>A0AAV4NVR3</accession>
<organism evidence="1 2">
    <name type="scientific">Caerostris extrusa</name>
    <name type="common">Bark spider</name>
    <name type="synonym">Caerostris bankana</name>
    <dbReference type="NCBI Taxonomy" id="172846"/>
    <lineage>
        <taxon>Eukaryota</taxon>
        <taxon>Metazoa</taxon>
        <taxon>Ecdysozoa</taxon>
        <taxon>Arthropoda</taxon>
        <taxon>Chelicerata</taxon>
        <taxon>Arachnida</taxon>
        <taxon>Araneae</taxon>
        <taxon>Araneomorphae</taxon>
        <taxon>Entelegynae</taxon>
        <taxon>Araneoidea</taxon>
        <taxon>Araneidae</taxon>
        <taxon>Caerostris</taxon>
    </lineage>
</organism>
<proteinExistence type="predicted"/>
<keyword evidence="2" id="KW-1185">Reference proteome</keyword>
<name>A0AAV4NVR3_CAEEX</name>
<evidence type="ECO:0000313" key="2">
    <source>
        <dbReference type="Proteomes" id="UP001054945"/>
    </source>
</evidence>
<dbReference type="AlphaFoldDB" id="A0AAV4NVR3"/>
<dbReference type="EMBL" id="BPLR01021368">
    <property type="protein sequence ID" value="GIX88884.1"/>
    <property type="molecule type" value="Genomic_DNA"/>
</dbReference>
<protein>
    <submittedName>
        <fullName evidence="1">Uncharacterized protein</fullName>
    </submittedName>
</protein>
<sequence>MFQKICIALKSPKLLPFKRVTTCEIQDTTAAAFFSPVHKRSRKPCCRETLQHLSGDDLCAEVEPLSRYNSLSLTTNFKTIEPHTFRNISTNSSISHIHIASKHLRRSETSKLLPFKRVPECEIQDTTAAAFFSSAHKRFQNPCYRRLQQHLSGDDLCAEFEPLSHHNSLFRRLRTLQEQHRRKIDLSFL</sequence>
<gene>
    <name evidence="1" type="ORF">CEXT_383151</name>
</gene>
<evidence type="ECO:0000313" key="1">
    <source>
        <dbReference type="EMBL" id="GIX88884.1"/>
    </source>
</evidence>